<evidence type="ECO:0000313" key="1">
    <source>
        <dbReference type="EMBL" id="KAI5662342.1"/>
    </source>
</evidence>
<dbReference type="Proteomes" id="UP001060085">
    <property type="component" value="Linkage Group LG05"/>
</dbReference>
<keyword evidence="2" id="KW-1185">Reference proteome</keyword>
<proteinExistence type="predicted"/>
<name>A0ACC0AQT1_CATRO</name>
<sequence length="481" mass="55061">MDDSKLQENIDGKFIFPYVPHEHHDGLKSQNSLVNFLKYSLLLGADNVLMARKSPASSVCSLSEPEKMYEDYDSAERIRKGKFPLQYDDKKVCGNNFECSSLDFPQRVVEFPSKSHKNEFPMDIVAFFTLLVLKLVGFQISLLMRFLTLPYSIFNFWLTLLMFPFQTMVLARDHIKRKLLKLWGDSCARVISFIFIKFKIQKSLLKLAVRFCWASFWSIYVCLILVGLLIMGFVIGGIAIRHLVIEPIQRTENLNFDYTKTSPVAFVPLVSGVSPGLISKDKTPSVGARFIPYDHKLQLSVSLTMPESEYNRNLGIFQVRVECLSADGKVTASSSYPTMLKFKSQPIRFAETMFKSIPLLTGLQSEVQDLKIQEIDFTEGYEPTACFKVIIEQRAEYEAGSGIPQIYAASLRIQSELPRFKRIIWNWRRTLFVWISIVSFLTELSVALICFRPIIFPGRTLLVIGAKAKSHRNKISWNKSI</sequence>
<protein>
    <submittedName>
        <fullName evidence="1">Uncharacterized protein</fullName>
    </submittedName>
</protein>
<reference evidence="2" key="1">
    <citation type="journal article" date="2023" name="Nat. Plants">
        <title>Single-cell RNA sequencing provides a high-resolution roadmap for understanding the multicellular compartmentation of specialized metabolism.</title>
        <authorList>
            <person name="Sun S."/>
            <person name="Shen X."/>
            <person name="Li Y."/>
            <person name="Li Y."/>
            <person name="Wang S."/>
            <person name="Li R."/>
            <person name="Zhang H."/>
            <person name="Shen G."/>
            <person name="Guo B."/>
            <person name="Wei J."/>
            <person name="Xu J."/>
            <person name="St-Pierre B."/>
            <person name="Chen S."/>
            <person name="Sun C."/>
        </authorList>
    </citation>
    <scope>NUCLEOTIDE SEQUENCE [LARGE SCALE GENOMIC DNA]</scope>
</reference>
<gene>
    <name evidence="1" type="ORF">M9H77_21665</name>
</gene>
<organism evidence="1 2">
    <name type="scientific">Catharanthus roseus</name>
    <name type="common">Madagascar periwinkle</name>
    <name type="synonym">Vinca rosea</name>
    <dbReference type="NCBI Taxonomy" id="4058"/>
    <lineage>
        <taxon>Eukaryota</taxon>
        <taxon>Viridiplantae</taxon>
        <taxon>Streptophyta</taxon>
        <taxon>Embryophyta</taxon>
        <taxon>Tracheophyta</taxon>
        <taxon>Spermatophyta</taxon>
        <taxon>Magnoliopsida</taxon>
        <taxon>eudicotyledons</taxon>
        <taxon>Gunneridae</taxon>
        <taxon>Pentapetalae</taxon>
        <taxon>asterids</taxon>
        <taxon>lamiids</taxon>
        <taxon>Gentianales</taxon>
        <taxon>Apocynaceae</taxon>
        <taxon>Rauvolfioideae</taxon>
        <taxon>Vinceae</taxon>
        <taxon>Catharanthinae</taxon>
        <taxon>Catharanthus</taxon>
    </lineage>
</organism>
<accession>A0ACC0AQT1</accession>
<comment type="caution">
    <text evidence="1">The sequence shown here is derived from an EMBL/GenBank/DDBJ whole genome shotgun (WGS) entry which is preliminary data.</text>
</comment>
<dbReference type="EMBL" id="CM044705">
    <property type="protein sequence ID" value="KAI5662342.1"/>
    <property type="molecule type" value="Genomic_DNA"/>
</dbReference>
<evidence type="ECO:0000313" key="2">
    <source>
        <dbReference type="Proteomes" id="UP001060085"/>
    </source>
</evidence>